<protein>
    <submittedName>
        <fullName evidence="2">Cytochrome C biogenesis protein</fullName>
    </submittedName>
</protein>
<evidence type="ECO:0000313" key="2">
    <source>
        <dbReference type="EMBL" id="PTL60672.1"/>
    </source>
</evidence>
<accession>A0A2T4UN55</accession>
<dbReference type="InterPro" id="IPR051790">
    <property type="entry name" value="Cytochrome_c-biogenesis_DsbD"/>
</dbReference>
<sequence length="239" mass="24328">MAGVLTAAAPCVLPLLPVVVGGAVVTATDGATGRGDIARPVVIVASLGASVVVFTLLLKATSALLGVPQEVWSTLSGLVVLGLGVSLLAPGLWERGMAASGGQRQAAALLERSAARSGRSRDVLIGASLGPVFSSCSPTYALIVATVLPASFGEGLAYLVAYAVGLAVILLLLAVLGRAAAERLGWLANPHGVFRRVTGALFVFVGVAVMLGLDRDLQAFVLERGWYDPISDLEESLDG</sequence>
<evidence type="ECO:0000256" key="1">
    <source>
        <dbReference type="SAM" id="Phobius"/>
    </source>
</evidence>
<dbReference type="AlphaFoldDB" id="A0A2T4UN55"/>
<feature type="transmembrane region" description="Helical" evidence="1">
    <location>
        <begin position="156"/>
        <end position="181"/>
    </location>
</feature>
<feature type="transmembrane region" description="Helical" evidence="1">
    <location>
        <begin position="70"/>
        <end position="93"/>
    </location>
</feature>
<dbReference type="Proteomes" id="UP000240739">
    <property type="component" value="Unassembled WGS sequence"/>
</dbReference>
<keyword evidence="1" id="KW-0472">Membrane</keyword>
<evidence type="ECO:0000313" key="3">
    <source>
        <dbReference type="Proteomes" id="UP000240739"/>
    </source>
</evidence>
<keyword evidence="1" id="KW-1133">Transmembrane helix</keyword>
<dbReference type="PANTHER" id="PTHR31272">
    <property type="entry name" value="CYTOCHROME C-TYPE BIOGENESIS PROTEIN HI_1454-RELATED"/>
    <property type="match status" value="1"/>
</dbReference>
<feature type="transmembrane region" description="Helical" evidence="1">
    <location>
        <begin position="193"/>
        <end position="213"/>
    </location>
</feature>
<comment type="caution">
    <text evidence="2">The sequence shown here is derived from an EMBL/GenBank/DDBJ whole genome shotgun (WGS) entry which is preliminary data.</text>
</comment>
<dbReference type="PANTHER" id="PTHR31272:SF9">
    <property type="entry name" value="BLL1027 PROTEIN"/>
    <property type="match status" value="1"/>
</dbReference>
<reference evidence="2 3" key="1">
    <citation type="submission" date="2018-03" db="EMBL/GenBank/DDBJ databases">
        <title>Aquarubrobacter algicola gen. nov., sp. nov., a novel actinobacterium isolated from shallow eutrophic lake during the end of cyanobacterial harmful algal blooms.</title>
        <authorList>
            <person name="Chun S.J."/>
        </authorList>
    </citation>
    <scope>NUCLEOTIDE SEQUENCE [LARGE SCALE GENOMIC DNA]</scope>
    <source>
        <strain evidence="2 3">Seoho-28</strain>
    </source>
</reference>
<feature type="transmembrane region" description="Helical" evidence="1">
    <location>
        <begin position="37"/>
        <end position="58"/>
    </location>
</feature>
<gene>
    <name evidence="2" type="ORF">C7Y72_02025</name>
</gene>
<name>A0A2T4UN55_9ACTN</name>
<organism evidence="2 3">
    <name type="scientific">Paraconexibacter algicola</name>
    <dbReference type="NCBI Taxonomy" id="2133960"/>
    <lineage>
        <taxon>Bacteria</taxon>
        <taxon>Bacillati</taxon>
        <taxon>Actinomycetota</taxon>
        <taxon>Thermoleophilia</taxon>
        <taxon>Solirubrobacterales</taxon>
        <taxon>Paraconexibacteraceae</taxon>
        <taxon>Paraconexibacter</taxon>
    </lineage>
</organism>
<keyword evidence="3" id="KW-1185">Reference proteome</keyword>
<proteinExistence type="predicted"/>
<keyword evidence="1" id="KW-0812">Transmembrane</keyword>
<dbReference type="EMBL" id="PYYB01000001">
    <property type="protein sequence ID" value="PTL60672.1"/>
    <property type="molecule type" value="Genomic_DNA"/>
</dbReference>
<dbReference type="OrthoDB" id="9811352at2"/>